<feature type="compositionally biased region" description="Basic and acidic residues" evidence="1">
    <location>
        <begin position="140"/>
        <end position="157"/>
    </location>
</feature>
<dbReference type="AlphaFoldDB" id="A0AAX6FE28"/>
<dbReference type="Proteomes" id="UP001140949">
    <property type="component" value="Unassembled WGS sequence"/>
</dbReference>
<keyword evidence="2" id="KW-0808">Transferase</keyword>
<reference evidence="2" key="1">
    <citation type="journal article" date="2023" name="GigaByte">
        <title>Genome assembly of the bearded iris, Iris pallida Lam.</title>
        <authorList>
            <person name="Bruccoleri R.E."/>
            <person name="Oakeley E.J."/>
            <person name="Faust A.M.E."/>
            <person name="Altorfer M."/>
            <person name="Dessus-Babus S."/>
            <person name="Burckhardt D."/>
            <person name="Oertli M."/>
            <person name="Naumann U."/>
            <person name="Petersen F."/>
            <person name="Wong J."/>
        </authorList>
    </citation>
    <scope>NUCLEOTIDE SEQUENCE</scope>
    <source>
        <strain evidence="2">GSM-AAB239-AS_SAM_17_03QT</strain>
    </source>
</reference>
<proteinExistence type="predicted"/>
<gene>
    <name evidence="2" type="ORF">M6B38_140360</name>
</gene>
<evidence type="ECO:0000256" key="1">
    <source>
        <dbReference type="SAM" id="MobiDB-lite"/>
    </source>
</evidence>
<feature type="region of interest" description="Disordered" evidence="1">
    <location>
        <begin position="73"/>
        <end position="175"/>
    </location>
</feature>
<dbReference type="Pfam" id="PF07816">
    <property type="entry name" value="DUF1645"/>
    <property type="match status" value="1"/>
</dbReference>
<dbReference type="PANTHER" id="PTHR33095">
    <property type="entry name" value="OS07G0619500 PROTEIN"/>
    <property type="match status" value="1"/>
</dbReference>
<dbReference type="InterPro" id="IPR012442">
    <property type="entry name" value="DUF1645_plant"/>
</dbReference>
<dbReference type="PANTHER" id="PTHR33095:SF111">
    <property type="entry name" value="OS02G0134200 PROTEIN"/>
    <property type="match status" value="1"/>
</dbReference>
<keyword evidence="2" id="KW-0675">Receptor</keyword>
<feature type="compositionally biased region" description="Basic and acidic residues" evidence="1">
    <location>
        <begin position="12"/>
        <end position="22"/>
    </location>
</feature>
<comment type="caution">
    <text evidence="2">The sequence shown here is derived from an EMBL/GenBank/DDBJ whole genome shotgun (WGS) entry which is preliminary data.</text>
</comment>
<accession>A0AAX6FE28</accession>
<dbReference type="GO" id="GO:0016301">
    <property type="term" value="F:kinase activity"/>
    <property type="evidence" value="ECO:0007669"/>
    <property type="project" value="UniProtKB-KW"/>
</dbReference>
<reference evidence="2" key="2">
    <citation type="submission" date="2023-04" db="EMBL/GenBank/DDBJ databases">
        <authorList>
            <person name="Bruccoleri R.E."/>
            <person name="Oakeley E.J."/>
            <person name="Faust A.-M."/>
            <person name="Dessus-Babus S."/>
            <person name="Altorfer M."/>
            <person name="Burckhardt D."/>
            <person name="Oertli M."/>
            <person name="Naumann U."/>
            <person name="Petersen F."/>
            <person name="Wong J."/>
        </authorList>
    </citation>
    <scope>NUCLEOTIDE SEQUENCE</scope>
    <source>
        <strain evidence="2">GSM-AAB239-AS_SAM_17_03QT</strain>
        <tissue evidence="2">Leaf</tissue>
    </source>
</reference>
<keyword evidence="2" id="KW-0418">Kinase</keyword>
<keyword evidence="3" id="KW-1185">Reference proteome</keyword>
<feature type="compositionally biased region" description="Low complexity" evidence="1">
    <location>
        <begin position="79"/>
        <end position="107"/>
    </location>
</feature>
<feature type="compositionally biased region" description="Low complexity" evidence="1">
    <location>
        <begin position="122"/>
        <end position="135"/>
    </location>
</feature>
<name>A0AAX6FE28_IRIPA</name>
<evidence type="ECO:0000313" key="2">
    <source>
        <dbReference type="EMBL" id="KAJ6814195.1"/>
    </source>
</evidence>
<protein>
    <submittedName>
        <fullName evidence="2">Proline-rich receptor-like protein kinase PERK7</fullName>
    </submittedName>
</protein>
<evidence type="ECO:0000313" key="3">
    <source>
        <dbReference type="Proteomes" id="UP001140949"/>
    </source>
</evidence>
<feature type="region of interest" description="Disordered" evidence="1">
    <location>
        <begin position="1"/>
        <end position="61"/>
    </location>
</feature>
<sequence length="230" mass="24919">MQFGPPPIIRTKAKEKFGEKMSEQNPNLKSGDGIHSDSEDDDFEFEFAVTGGDDTHPEPAVYPVFDRSLLLDPHPIAPLSDLRSGSNSSSSSSSSAAGDDDGLPAGSYCAWSPSSPDRWKKSSSTGSAALGSSASRRFRLKDLVSGRSRSDGKEKFAFMKPNPNPNPNPNLRREKKDVKPGEMDLLTAHRLFYGEKGVKGGRAYLPQRPGSVGLFPNGNGLSRTKFPFIE</sequence>
<dbReference type="EMBL" id="JANAVB010029818">
    <property type="protein sequence ID" value="KAJ6814195.1"/>
    <property type="molecule type" value="Genomic_DNA"/>
</dbReference>
<organism evidence="2 3">
    <name type="scientific">Iris pallida</name>
    <name type="common">Sweet iris</name>
    <dbReference type="NCBI Taxonomy" id="29817"/>
    <lineage>
        <taxon>Eukaryota</taxon>
        <taxon>Viridiplantae</taxon>
        <taxon>Streptophyta</taxon>
        <taxon>Embryophyta</taxon>
        <taxon>Tracheophyta</taxon>
        <taxon>Spermatophyta</taxon>
        <taxon>Magnoliopsida</taxon>
        <taxon>Liliopsida</taxon>
        <taxon>Asparagales</taxon>
        <taxon>Iridaceae</taxon>
        <taxon>Iridoideae</taxon>
        <taxon>Irideae</taxon>
        <taxon>Iris</taxon>
    </lineage>
</organism>